<evidence type="ECO:0000313" key="4">
    <source>
        <dbReference type="Proteomes" id="UP001589700"/>
    </source>
</evidence>
<dbReference type="EMBL" id="JBHMDY010000031">
    <property type="protein sequence ID" value="MFB9261369.1"/>
    <property type="molecule type" value="Genomic_DNA"/>
</dbReference>
<name>A0ABV5JUH2_9ACTN</name>
<evidence type="ECO:0000256" key="1">
    <source>
        <dbReference type="SAM" id="MobiDB-lite"/>
    </source>
</evidence>
<evidence type="ECO:0000256" key="2">
    <source>
        <dbReference type="SAM" id="SignalP"/>
    </source>
</evidence>
<accession>A0ABV5JUH2</accession>
<reference evidence="3 4" key="1">
    <citation type="submission" date="2024-09" db="EMBL/GenBank/DDBJ databases">
        <authorList>
            <person name="Sun Q."/>
            <person name="Mori K."/>
        </authorList>
    </citation>
    <scope>NUCLEOTIDE SEQUENCE [LARGE SCALE GENOMIC DNA]</scope>
    <source>
        <strain evidence="3 4">CCM 7659</strain>
    </source>
</reference>
<keyword evidence="4" id="KW-1185">Reference proteome</keyword>
<keyword evidence="2" id="KW-0732">Signal</keyword>
<feature type="compositionally biased region" description="Gly residues" evidence="1">
    <location>
        <begin position="75"/>
        <end position="93"/>
    </location>
</feature>
<feature type="chain" id="PRO_5047302093" evidence="2">
    <location>
        <begin position="28"/>
        <end position="242"/>
    </location>
</feature>
<sequence length="242" mass="22764">MSTSAHTRLPVAISALALLAIPLTACSGDDSSGDMATSSSSHSSGAAPTSPGDQAGATATTANAGGTATTTVSGADGGGDQAGGAGGGHGSGPNGDSAQPAPDHGGSAPVDPAAFQSGDGYFFLSPDSGAHCAIFGDGAAGNYSAGCQGEMPPPPELPDCVGGGAANVAVWLGADGAGGTECVTQGIFVSEPTSRGEQVLQPGQTLAARGYTCTASDAAVTCNSDASGRGFTASGAGVQLVS</sequence>
<proteinExistence type="predicted"/>
<protein>
    <submittedName>
        <fullName evidence="3">Uncharacterized protein</fullName>
    </submittedName>
</protein>
<organism evidence="3 4">
    <name type="scientific">Dietzia aerolata</name>
    <dbReference type="NCBI Taxonomy" id="595984"/>
    <lineage>
        <taxon>Bacteria</taxon>
        <taxon>Bacillati</taxon>
        <taxon>Actinomycetota</taxon>
        <taxon>Actinomycetes</taxon>
        <taxon>Mycobacteriales</taxon>
        <taxon>Dietziaceae</taxon>
        <taxon>Dietzia</taxon>
    </lineage>
</organism>
<feature type="compositionally biased region" description="Low complexity" evidence="1">
    <location>
        <begin position="29"/>
        <end position="74"/>
    </location>
</feature>
<dbReference type="RefSeq" id="WP_380024299.1">
    <property type="nucleotide sequence ID" value="NZ_JBHMDY010000031.1"/>
</dbReference>
<dbReference type="Proteomes" id="UP001589700">
    <property type="component" value="Unassembled WGS sequence"/>
</dbReference>
<feature type="region of interest" description="Disordered" evidence="1">
    <location>
        <begin position="29"/>
        <end position="113"/>
    </location>
</feature>
<gene>
    <name evidence="3" type="ORF">ACFFVD_16410</name>
</gene>
<feature type="signal peptide" evidence="2">
    <location>
        <begin position="1"/>
        <end position="27"/>
    </location>
</feature>
<comment type="caution">
    <text evidence="3">The sequence shown here is derived from an EMBL/GenBank/DDBJ whole genome shotgun (WGS) entry which is preliminary data.</text>
</comment>
<evidence type="ECO:0000313" key="3">
    <source>
        <dbReference type="EMBL" id="MFB9261369.1"/>
    </source>
</evidence>